<evidence type="ECO:0000256" key="2">
    <source>
        <dbReference type="ARBA" id="ARBA00022692"/>
    </source>
</evidence>
<keyword evidence="4 5" id="KW-0472">Membrane</keyword>
<dbReference type="PANTHER" id="PTHR43229">
    <property type="entry name" value="NODULATION PROTEIN J"/>
    <property type="match status" value="1"/>
</dbReference>
<evidence type="ECO:0000256" key="3">
    <source>
        <dbReference type="ARBA" id="ARBA00022989"/>
    </source>
</evidence>
<accession>A0ABV9JFC0</accession>
<comment type="caution">
    <text evidence="7">The sequence shown here is derived from an EMBL/GenBank/DDBJ whole genome shotgun (WGS) entry which is preliminary data.</text>
</comment>
<dbReference type="PIRSF" id="PIRSF006648">
    <property type="entry name" value="DrrB"/>
    <property type="match status" value="1"/>
</dbReference>
<dbReference type="RefSeq" id="WP_244842854.1">
    <property type="nucleotide sequence ID" value="NZ_BOVQ01000006.1"/>
</dbReference>
<evidence type="ECO:0000256" key="5">
    <source>
        <dbReference type="SAM" id="Phobius"/>
    </source>
</evidence>
<feature type="transmembrane region" description="Helical" evidence="5">
    <location>
        <begin position="45"/>
        <end position="67"/>
    </location>
</feature>
<feature type="domain" description="ABC-2 type transporter transmembrane" evidence="6">
    <location>
        <begin position="1"/>
        <end position="204"/>
    </location>
</feature>
<comment type="subcellular location">
    <subcellularLocation>
        <location evidence="1">Membrane</location>
        <topology evidence="1">Multi-pass membrane protein</topology>
    </subcellularLocation>
</comment>
<feature type="transmembrane region" description="Helical" evidence="5">
    <location>
        <begin position="12"/>
        <end position="33"/>
    </location>
</feature>
<evidence type="ECO:0000256" key="1">
    <source>
        <dbReference type="ARBA" id="ARBA00004141"/>
    </source>
</evidence>
<dbReference type="Pfam" id="PF01061">
    <property type="entry name" value="ABC2_membrane"/>
    <property type="match status" value="1"/>
</dbReference>
<keyword evidence="8" id="KW-1185">Reference proteome</keyword>
<feature type="transmembrane region" description="Helical" evidence="5">
    <location>
        <begin position="211"/>
        <end position="232"/>
    </location>
</feature>
<dbReference type="PANTHER" id="PTHR43229:SF2">
    <property type="entry name" value="NODULATION PROTEIN J"/>
    <property type="match status" value="1"/>
</dbReference>
<evidence type="ECO:0000256" key="4">
    <source>
        <dbReference type="ARBA" id="ARBA00023136"/>
    </source>
</evidence>
<dbReference type="InterPro" id="IPR013525">
    <property type="entry name" value="ABC2_TM"/>
</dbReference>
<gene>
    <name evidence="7" type="ORF">ACFO26_09900</name>
</gene>
<feature type="transmembrane region" description="Helical" evidence="5">
    <location>
        <begin position="126"/>
        <end position="149"/>
    </location>
</feature>
<keyword evidence="3 5" id="KW-1133">Transmembrane helix</keyword>
<protein>
    <submittedName>
        <fullName evidence="7">ABC transporter permease</fullName>
    </submittedName>
</protein>
<reference evidence="8" key="1">
    <citation type="journal article" date="2019" name="Int. J. Syst. Evol. Microbiol.">
        <title>The Global Catalogue of Microorganisms (GCM) 10K type strain sequencing project: providing services to taxonomists for standard genome sequencing and annotation.</title>
        <authorList>
            <consortium name="The Broad Institute Genomics Platform"/>
            <consortium name="The Broad Institute Genome Sequencing Center for Infectious Disease"/>
            <person name="Wu L."/>
            <person name="Ma J."/>
        </authorList>
    </citation>
    <scope>NUCLEOTIDE SEQUENCE [LARGE SCALE GENOMIC DNA]</scope>
    <source>
        <strain evidence="8">CCUG 63287</strain>
    </source>
</reference>
<keyword evidence="2 5" id="KW-0812">Transmembrane</keyword>
<dbReference type="Proteomes" id="UP001595987">
    <property type="component" value="Unassembled WGS sequence"/>
</dbReference>
<name>A0ABV9JFC0_9LACT</name>
<evidence type="ECO:0000259" key="6">
    <source>
        <dbReference type="Pfam" id="PF01061"/>
    </source>
</evidence>
<organism evidence="7 8">
    <name type="scientific">Lactococcus nasutitermitis</name>
    <dbReference type="NCBI Taxonomy" id="1652957"/>
    <lineage>
        <taxon>Bacteria</taxon>
        <taxon>Bacillati</taxon>
        <taxon>Bacillota</taxon>
        <taxon>Bacilli</taxon>
        <taxon>Lactobacillales</taxon>
        <taxon>Streptococcaceae</taxon>
        <taxon>Lactococcus</taxon>
    </lineage>
</organism>
<dbReference type="InterPro" id="IPR051784">
    <property type="entry name" value="Nod_factor_ABC_transporter"/>
</dbReference>
<dbReference type="InterPro" id="IPR000412">
    <property type="entry name" value="ABC_2_transport"/>
</dbReference>
<dbReference type="EMBL" id="JBHSGD010000008">
    <property type="protein sequence ID" value="MFC4653216.1"/>
    <property type="molecule type" value="Genomic_DNA"/>
</dbReference>
<evidence type="ECO:0000313" key="7">
    <source>
        <dbReference type="EMBL" id="MFC4653216.1"/>
    </source>
</evidence>
<feature type="transmembrane region" description="Helical" evidence="5">
    <location>
        <begin position="88"/>
        <end position="114"/>
    </location>
</feature>
<feature type="transmembrane region" description="Helical" evidence="5">
    <location>
        <begin position="156"/>
        <end position="180"/>
    </location>
</feature>
<sequence length="242" mass="26833">MKRNLKKNLRDGEAIITSLVMPLVIFMINYFVARQQGDSGAALGQIFPVVAIVSVLLGTSYTAFRLFEDREKNMMTRLRSMPLARGAFLWGHVLTNVIQTFVSISLITGLAFLLGLTSPANLGHWALFYVGLLLFSFSTAWAMTILGFVAKSMGMLSALFMLVMGFFILSSEMMGTMILFELPQFVQNIAEFHPANFIINGLSHTLQQGTIHADFGIGLLMSTGILVVSYLVSTRLYKRSRV</sequence>
<evidence type="ECO:0000313" key="8">
    <source>
        <dbReference type="Proteomes" id="UP001595987"/>
    </source>
</evidence>
<proteinExistence type="predicted"/>